<evidence type="ECO:0000256" key="4">
    <source>
        <dbReference type="SAM" id="Coils"/>
    </source>
</evidence>
<dbReference type="GO" id="GO:0007030">
    <property type="term" value="P:Golgi organization"/>
    <property type="evidence" value="ECO:0000318"/>
    <property type="project" value="GO_Central"/>
</dbReference>
<feature type="compositionally biased region" description="Acidic residues" evidence="5">
    <location>
        <begin position="20"/>
        <end position="30"/>
    </location>
</feature>
<feature type="region of interest" description="Disordered" evidence="5">
    <location>
        <begin position="341"/>
        <end position="369"/>
    </location>
</feature>
<evidence type="ECO:0000256" key="1">
    <source>
        <dbReference type="ARBA" id="ARBA00004555"/>
    </source>
</evidence>
<dbReference type="PANTHER" id="PTHR18921">
    <property type="entry name" value="MYOSIN HEAVY CHAIN - RELATED"/>
    <property type="match status" value="1"/>
</dbReference>
<dbReference type="OrthoDB" id="71227at2759"/>
<gene>
    <name evidence="7" type="primary">LOC110790097</name>
</gene>
<organism evidence="6 7">
    <name type="scientific">Spinacia oleracea</name>
    <name type="common">Spinach</name>
    <dbReference type="NCBI Taxonomy" id="3562"/>
    <lineage>
        <taxon>Eukaryota</taxon>
        <taxon>Viridiplantae</taxon>
        <taxon>Streptophyta</taxon>
        <taxon>Embryophyta</taxon>
        <taxon>Tracheophyta</taxon>
        <taxon>Spermatophyta</taxon>
        <taxon>Magnoliopsida</taxon>
        <taxon>eudicotyledons</taxon>
        <taxon>Gunneridae</taxon>
        <taxon>Pentapetalae</taxon>
        <taxon>Caryophyllales</taxon>
        <taxon>Chenopodiaceae</taxon>
        <taxon>Chenopodioideae</taxon>
        <taxon>Anserineae</taxon>
        <taxon>Spinacia</taxon>
    </lineage>
</organism>
<feature type="compositionally biased region" description="Polar residues" evidence="5">
    <location>
        <begin position="739"/>
        <end position="778"/>
    </location>
</feature>
<feature type="compositionally biased region" description="Low complexity" evidence="5">
    <location>
        <begin position="711"/>
        <end position="722"/>
    </location>
</feature>
<dbReference type="GO" id="GO:0005794">
    <property type="term" value="C:Golgi apparatus"/>
    <property type="evidence" value="ECO:0000318"/>
    <property type="project" value="GO_Central"/>
</dbReference>
<feature type="region of interest" description="Disordered" evidence="5">
    <location>
        <begin position="690"/>
        <end position="778"/>
    </location>
</feature>
<dbReference type="GeneID" id="110790097"/>
<evidence type="ECO:0000256" key="3">
    <source>
        <dbReference type="ARBA" id="ARBA00023054"/>
    </source>
</evidence>
<feature type="compositionally biased region" description="Polar residues" evidence="5">
    <location>
        <begin position="59"/>
        <end position="68"/>
    </location>
</feature>
<keyword evidence="2" id="KW-0333">Golgi apparatus</keyword>
<evidence type="ECO:0000256" key="2">
    <source>
        <dbReference type="ARBA" id="ARBA00023034"/>
    </source>
</evidence>
<reference evidence="6" key="1">
    <citation type="journal article" date="2021" name="Nat. Commun.">
        <title>Genomic analyses provide insights into spinach domestication and the genetic basis of agronomic traits.</title>
        <authorList>
            <person name="Cai X."/>
            <person name="Sun X."/>
            <person name="Xu C."/>
            <person name="Sun H."/>
            <person name="Wang X."/>
            <person name="Ge C."/>
            <person name="Zhang Z."/>
            <person name="Wang Q."/>
            <person name="Fei Z."/>
            <person name="Jiao C."/>
            <person name="Wang Q."/>
        </authorList>
    </citation>
    <scope>NUCLEOTIDE SEQUENCE [LARGE SCALE GENOMIC DNA]</scope>
    <source>
        <strain evidence="6">cv. Varoflay</strain>
    </source>
</reference>
<feature type="coiled-coil region" evidence="4">
    <location>
        <begin position="526"/>
        <end position="581"/>
    </location>
</feature>
<feature type="region of interest" description="Disordered" evidence="5">
    <location>
        <begin position="129"/>
        <end position="202"/>
    </location>
</feature>
<feature type="compositionally biased region" description="Basic and acidic residues" evidence="5">
    <location>
        <begin position="690"/>
        <end position="705"/>
    </location>
</feature>
<feature type="coiled-coil region" evidence="4">
    <location>
        <begin position="460"/>
        <end position="487"/>
    </location>
</feature>
<feature type="region of interest" description="Disordered" evidence="5">
    <location>
        <begin position="18"/>
        <end position="68"/>
    </location>
</feature>
<evidence type="ECO:0000313" key="6">
    <source>
        <dbReference type="Proteomes" id="UP000813463"/>
    </source>
</evidence>
<keyword evidence="3 4" id="KW-0175">Coiled coil</keyword>
<dbReference type="AlphaFoldDB" id="A0A9R0IJL1"/>
<dbReference type="KEGG" id="soe:110790097"/>
<name>A0A9R0IJL1_SPIOL</name>
<dbReference type="GO" id="GO:0031267">
    <property type="term" value="F:small GTPase binding"/>
    <property type="evidence" value="ECO:0000318"/>
    <property type="project" value="GO_Central"/>
</dbReference>
<feature type="compositionally biased region" description="Low complexity" evidence="5">
    <location>
        <begin position="129"/>
        <end position="144"/>
    </location>
</feature>
<evidence type="ECO:0000256" key="5">
    <source>
        <dbReference type="SAM" id="MobiDB-lite"/>
    </source>
</evidence>
<feature type="coiled-coil region" evidence="4">
    <location>
        <begin position="73"/>
        <end position="128"/>
    </location>
</feature>
<feature type="compositionally biased region" description="Polar residues" evidence="5">
    <location>
        <begin position="151"/>
        <end position="197"/>
    </location>
</feature>
<proteinExistence type="predicted"/>
<dbReference type="GO" id="GO:0006888">
    <property type="term" value="P:endoplasmic reticulum to Golgi vesicle-mediated transport"/>
    <property type="evidence" value="ECO:0000318"/>
    <property type="project" value="GO_Central"/>
</dbReference>
<sequence>MWSSIADLKENLNKIALDVHDDDDDDEEDELSIHGYDSPYSDRRRSHSLAHSKPPSDSPIMSNGNDSPYVSEIERYKTEIKKLRDSEAEIKALSVNYAALLKEKEGHIVRLNQENGSLKQNLEVTNAALSTTRSEASRASTSSLNMLKGSGEQSPNRQNKHGTSARNRTSGNQWQNGVVTKQDGNSNGFLHTNQADSASKYPIPGHEKEPADMLEEKNRLLAAMQNDHELQMKKLRGELEKEHEALVNTKIKLQDEVKMSGSLTEKLKMLKSGHNEASFKANKLRQEVDEKESEIKRLQMELHRRQNEGTDDTDGLRRVISNLEKENIELKAEKEKLESALKHTSEAGKLQSSSLGEGGHASASLPSKVELEHSLQQIEKELKETRRERDKAKQELARLKQHLLDKELEESEKMDEDSKIIEELQQHVEYQKATIINFERALGQARTSQEEIKMMKDHELQKSKEIIEDLKKKLASFMSAIDAKNTEILNLQTALGQYYAEIEAKERLESDLSLSREECSKLSQCLQESQRQVEVSNKEKEDILDKLAQADNLVAEWKNRVNKLEEDNAKLRRALEQSMTRLNRMSVDSDFLVDRRIVIKLLVTYFQRNHSKEVLDLMVRMLGFSEDDKQRIGAAQQGTGKGVVRGVLGLPGRFVGGFMGGGSPGTPTNTASENQSFADLWVDYLLKESEEREKRESTESTEGSKGDVNGSSPSTSAAPSALPERRASSSGRPPIFSPINPSIDTSRSLYSAQSSRPYDNPASEFSTVPLTPSGKQFP</sequence>
<evidence type="ECO:0000313" key="7">
    <source>
        <dbReference type="RefSeq" id="XP_021850542.1"/>
    </source>
</evidence>
<dbReference type="Proteomes" id="UP000813463">
    <property type="component" value="Chromosome 2"/>
</dbReference>
<keyword evidence="6" id="KW-1185">Reference proteome</keyword>
<dbReference type="PANTHER" id="PTHR18921:SF2">
    <property type="entry name" value="THYROID RECEPTOR-INTERACTING PROTEIN 11"/>
    <property type="match status" value="1"/>
</dbReference>
<dbReference type="RefSeq" id="XP_021850542.1">
    <property type="nucleotide sequence ID" value="XM_021994850.2"/>
</dbReference>
<comment type="subcellular location">
    <subcellularLocation>
        <location evidence="1">Golgi apparatus</location>
    </subcellularLocation>
</comment>
<protein>
    <submittedName>
        <fullName evidence="7">Golgin candidate 4</fullName>
    </submittedName>
</protein>
<reference evidence="7" key="2">
    <citation type="submission" date="2025-08" db="UniProtKB">
        <authorList>
            <consortium name="RefSeq"/>
        </authorList>
    </citation>
    <scope>IDENTIFICATION</scope>
    <source>
        <tissue evidence="7">Leaf</tissue>
    </source>
</reference>
<accession>A0A9R0IJL1</accession>